<comment type="function">
    <text evidence="2">Involved in the synthesis of the GDP-mannose and dolichol-phosphate-mannose required for a number of critical mannosyl transfer reactions.</text>
</comment>
<reference evidence="20 21" key="1">
    <citation type="submission" date="2016-08" db="EMBL/GenBank/DDBJ databases">
        <title>A Parts List for Fungal Cellulosomes Revealed by Comparative Genomics.</title>
        <authorList>
            <consortium name="DOE Joint Genome Institute"/>
            <person name="Haitjema C.H."/>
            <person name="Gilmore S.P."/>
            <person name="Henske J.K."/>
            <person name="Solomon K.V."/>
            <person name="De Groot R."/>
            <person name="Kuo A."/>
            <person name="Mondo S.J."/>
            <person name="Salamov A.A."/>
            <person name="Labutti K."/>
            <person name="Zhao Z."/>
            <person name="Chiniquy J."/>
            <person name="Barry K."/>
            <person name="Brewer H.M."/>
            <person name="Purvine S.O."/>
            <person name="Wright A.T."/>
            <person name="Boxma B."/>
            <person name="Van Alen T."/>
            <person name="Hackstein J.H."/>
            <person name="Baker S.E."/>
            <person name="Grigoriev I.V."/>
            <person name="O'Malley M.A."/>
        </authorList>
    </citation>
    <scope>NUCLEOTIDE SEQUENCE [LARGE SCALE GENOMIC DNA]</scope>
    <source>
        <strain evidence="20 21">G1</strain>
    </source>
</reference>
<comment type="subcellular location">
    <subcellularLocation>
        <location evidence="3">Cytoplasm</location>
    </subcellularLocation>
</comment>
<dbReference type="Gene3D" id="1.10.441.10">
    <property type="entry name" value="Phosphomannose Isomerase, domain 2"/>
    <property type="match status" value="1"/>
</dbReference>
<dbReference type="GO" id="GO:0005829">
    <property type="term" value="C:cytosol"/>
    <property type="evidence" value="ECO:0007669"/>
    <property type="project" value="TreeGrafter"/>
</dbReference>
<proteinExistence type="inferred from homology"/>
<dbReference type="InterPro" id="IPR011051">
    <property type="entry name" value="RmlC_Cupin_sf"/>
</dbReference>
<name>A0A1Y2F4I3_9FUNG</name>
<comment type="pathway">
    <text evidence="4 16">Nucleotide-sugar biosynthesis; GDP-alpha-D-mannose biosynthesis; alpha-D-mannose 1-phosphate from D-fructose 6-phosphate: step 1/2.</text>
</comment>
<dbReference type="InterPro" id="IPR016305">
    <property type="entry name" value="Mannose-6-P_Isomerase"/>
</dbReference>
<keyword evidence="21" id="KW-1185">Reference proteome</keyword>
<dbReference type="PROSITE" id="PS00965">
    <property type="entry name" value="PMI_I_1"/>
    <property type="match status" value="1"/>
</dbReference>
<dbReference type="Pfam" id="PF01238">
    <property type="entry name" value="PMI_typeI_C"/>
    <property type="match status" value="1"/>
</dbReference>
<dbReference type="InterPro" id="IPR001250">
    <property type="entry name" value="Man6P_Isoase-1"/>
</dbReference>
<dbReference type="NCBIfam" id="TIGR00218">
    <property type="entry name" value="manA"/>
    <property type="match status" value="1"/>
</dbReference>
<feature type="active site" evidence="12">
    <location>
        <position position="254"/>
    </location>
</feature>
<evidence type="ECO:0000256" key="15">
    <source>
        <dbReference type="RuleBase" id="RU004189"/>
    </source>
</evidence>
<feature type="domain" description="Phosphomannose isomerase type I catalytic" evidence="18">
    <location>
        <begin position="5"/>
        <end position="148"/>
    </location>
</feature>
<accession>A0A1Y2F4I3</accession>
<feature type="binding site" evidence="13">
    <location>
        <position position="235"/>
    </location>
    <ligand>
        <name>Zn(2+)</name>
        <dbReference type="ChEBI" id="CHEBI:29105"/>
    </ligand>
</feature>
<dbReference type="InterPro" id="IPR046457">
    <property type="entry name" value="PMI_typeI_cat"/>
</dbReference>
<sequence>MTEKVFQIVPRAQNYAWGKIGFQSKVAELITNAYSDITIDSEKNYAELWMGTHPNAPSIIMSTGENLKDIVSANPDLLSSSIAAKYNGDLPFLFKVLSIQKALSIQAHPDKKLAEQLYKKYPNIYKDDNHKPEMAIALTPFEGLCGFRLLQDIKKNLKEYPEIINVIGKDAVNEFYKTIGDGSINPNPAKGTLNEVIRRIEAQYPGDIGVFSIILLNYVSLKPGEGLYLAADEPHAYISGDCIECMAASDNVVRAGLTPKSKDVDTLVNMLTYTCRPANSQIVTGIPYLNSSSTILYNPPIEEFSILCTILSPTTKNIESFKGIRGPSIIIVTEGNGNIIYNGKCFSACKGSVYFIGANIPVTLESPYEKTTFYRAYTELMKSKL</sequence>
<dbReference type="InterPro" id="IPR018050">
    <property type="entry name" value="Pmannose_isomerase-type1_CS"/>
</dbReference>
<keyword evidence="9 13" id="KW-0479">Metal-binding</keyword>
<dbReference type="EC" id="5.3.1.8" evidence="6 14"/>
<comment type="cofactor">
    <cofactor evidence="13 14">
        <name>Zn(2+)</name>
        <dbReference type="ChEBI" id="CHEBI:29105"/>
    </cofactor>
    <text evidence="13 14">Binds 1 zinc ion per subunit.</text>
</comment>
<dbReference type="PANTHER" id="PTHR10309:SF0">
    <property type="entry name" value="MANNOSE-6-PHOSPHATE ISOMERASE"/>
    <property type="match status" value="1"/>
</dbReference>
<dbReference type="CDD" id="cd07011">
    <property type="entry name" value="cupin_PMI_type_I_N"/>
    <property type="match status" value="1"/>
</dbReference>
<dbReference type="PRINTS" id="PR00714">
    <property type="entry name" value="MAN6PISMRASE"/>
</dbReference>
<dbReference type="OrthoDB" id="6605218at2759"/>
<dbReference type="SUPFAM" id="SSF51182">
    <property type="entry name" value="RmlC-like cupins"/>
    <property type="match status" value="1"/>
</dbReference>
<evidence type="ECO:0000313" key="21">
    <source>
        <dbReference type="Proteomes" id="UP000193920"/>
    </source>
</evidence>
<dbReference type="Proteomes" id="UP000193920">
    <property type="component" value="Unassembled WGS sequence"/>
</dbReference>
<evidence type="ECO:0000259" key="19">
    <source>
        <dbReference type="Pfam" id="PF20512"/>
    </source>
</evidence>
<dbReference type="GO" id="GO:0005975">
    <property type="term" value="P:carbohydrate metabolic process"/>
    <property type="evidence" value="ECO:0007669"/>
    <property type="project" value="InterPro"/>
</dbReference>
<dbReference type="InterPro" id="IPR014710">
    <property type="entry name" value="RmlC-like_jellyroll"/>
</dbReference>
<feature type="binding site" evidence="13">
    <location>
        <position position="106"/>
    </location>
    <ligand>
        <name>Zn(2+)</name>
        <dbReference type="ChEBI" id="CHEBI:29105"/>
    </ligand>
</feature>
<evidence type="ECO:0000256" key="12">
    <source>
        <dbReference type="PIRSR" id="PIRSR001480-1"/>
    </source>
</evidence>
<evidence type="ECO:0000256" key="3">
    <source>
        <dbReference type="ARBA" id="ARBA00004496"/>
    </source>
</evidence>
<evidence type="ECO:0000313" key="20">
    <source>
        <dbReference type="EMBL" id="ORY78792.1"/>
    </source>
</evidence>
<evidence type="ECO:0000259" key="17">
    <source>
        <dbReference type="Pfam" id="PF01238"/>
    </source>
</evidence>
<dbReference type="FunFam" id="2.60.120.10:FF:000030">
    <property type="entry name" value="Mannose-6-phosphate isomerase ManA"/>
    <property type="match status" value="1"/>
</dbReference>
<gene>
    <name evidence="20" type="ORF">LY90DRAFT_522399</name>
</gene>
<evidence type="ECO:0000256" key="10">
    <source>
        <dbReference type="ARBA" id="ARBA00022833"/>
    </source>
</evidence>
<keyword evidence="8" id="KW-0963">Cytoplasm</keyword>
<dbReference type="Pfam" id="PF20511">
    <property type="entry name" value="PMI_typeI_cat"/>
    <property type="match status" value="1"/>
</dbReference>
<dbReference type="Gene3D" id="2.60.120.10">
    <property type="entry name" value="Jelly Rolls"/>
    <property type="match status" value="2"/>
</dbReference>
<evidence type="ECO:0000259" key="18">
    <source>
        <dbReference type="Pfam" id="PF20511"/>
    </source>
</evidence>
<feature type="binding site" evidence="13">
    <location>
        <position position="133"/>
    </location>
    <ligand>
        <name>Zn(2+)</name>
        <dbReference type="ChEBI" id="CHEBI:29105"/>
    </ligand>
</feature>
<evidence type="ECO:0000256" key="13">
    <source>
        <dbReference type="PIRSR" id="PIRSR001480-2"/>
    </source>
</evidence>
<dbReference type="GO" id="GO:0008270">
    <property type="term" value="F:zinc ion binding"/>
    <property type="evidence" value="ECO:0007669"/>
    <property type="project" value="InterPro"/>
</dbReference>
<evidence type="ECO:0000256" key="9">
    <source>
        <dbReference type="ARBA" id="ARBA00022723"/>
    </source>
</evidence>
<feature type="domain" description="Phosphomannose isomerase type I helical insertion" evidence="19">
    <location>
        <begin position="190"/>
        <end position="216"/>
    </location>
</feature>
<evidence type="ECO:0000256" key="8">
    <source>
        <dbReference type="ARBA" id="ARBA00022490"/>
    </source>
</evidence>
<comment type="similarity">
    <text evidence="5 15">Belongs to the mannose-6-phosphate isomerase type 1 family.</text>
</comment>
<evidence type="ECO:0000256" key="14">
    <source>
        <dbReference type="RuleBase" id="RU000611"/>
    </source>
</evidence>
<feature type="binding site" evidence="13">
    <location>
        <position position="108"/>
    </location>
    <ligand>
        <name>Zn(2+)</name>
        <dbReference type="ChEBI" id="CHEBI:29105"/>
    </ligand>
</feature>
<protein>
    <recommendedName>
        <fullName evidence="7 14">Mannose-6-phosphate isomerase</fullName>
        <ecNumber evidence="6 14">5.3.1.8</ecNumber>
    </recommendedName>
</protein>
<dbReference type="PIRSF" id="PIRSF001480">
    <property type="entry name" value="Mannose-6-phosphate_isomerase"/>
    <property type="match status" value="1"/>
</dbReference>
<evidence type="ECO:0000256" key="2">
    <source>
        <dbReference type="ARBA" id="ARBA00002564"/>
    </source>
</evidence>
<keyword evidence="10 13" id="KW-0862">Zinc</keyword>
<dbReference type="UniPathway" id="UPA00126">
    <property type="reaction ID" value="UER00423"/>
</dbReference>
<dbReference type="PROSITE" id="PS00966">
    <property type="entry name" value="PMI_I_2"/>
    <property type="match status" value="1"/>
</dbReference>
<dbReference type="PANTHER" id="PTHR10309">
    <property type="entry name" value="MANNOSE-6-PHOSPHATE ISOMERASE"/>
    <property type="match status" value="1"/>
</dbReference>
<evidence type="ECO:0000256" key="5">
    <source>
        <dbReference type="ARBA" id="ARBA00010772"/>
    </source>
</evidence>
<evidence type="ECO:0000256" key="16">
    <source>
        <dbReference type="RuleBase" id="RU004248"/>
    </source>
</evidence>
<organism evidence="20 21">
    <name type="scientific">Neocallimastix californiae</name>
    <dbReference type="NCBI Taxonomy" id="1754190"/>
    <lineage>
        <taxon>Eukaryota</taxon>
        <taxon>Fungi</taxon>
        <taxon>Fungi incertae sedis</taxon>
        <taxon>Chytridiomycota</taxon>
        <taxon>Chytridiomycota incertae sedis</taxon>
        <taxon>Neocallimastigomycetes</taxon>
        <taxon>Neocallimastigales</taxon>
        <taxon>Neocallimastigaceae</taxon>
        <taxon>Neocallimastix</taxon>
    </lineage>
</organism>
<dbReference type="STRING" id="1754190.A0A1Y2F4I3"/>
<evidence type="ECO:0000256" key="7">
    <source>
        <dbReference type="ARBA" id="ARBA00018236"/>
    </source>
</evidence>
<comment type="caution">
    <text evidence="20">The sequence shown here is derived from an EMBL/GenBank/DDBJ whole genome shotgun (WGS) entry which is preliminary data.</text>
</comment>
<dbReference type="AlphaFoldDB" id="A0A1Y2F4I3"/>
<dbReference type="InterPro" id="IPR046458">
    <property type="entry name" value="PMI_typeI_hel"/>
</dbReference>
<dbReference type="EMBL" id="MCOG01000016">
    <property type="protein sequence ID" value="ORY78792.1"/>
    <property type="molecule type" value="Genomic_DNA"/>
</dbReference>
<comment type="catalytic activity">
    <reaction evidence="1 14">
        <text>D-mannose 6-phosphate = D-fructose 6-phosphate</text>
        <dbReference type="Rhea" id="RHEA:12356"/>
        <dbReference type="ChEBI" id="CHEBI:58735"/>
        <dbReference type="ChEBI" id="CHEBI:61527"/>
        <dbReference type="EC" id="5.3.1.8"/>
    </reaction>
</comment>
<dbReference type="Pfam" id="PF20512">
    <property type="entry name" value="PMI_typeI_hel"/>
    <property type="match status" value="1"/>
</dbReference>
<dbReference type="GO" id="GO:0009298">
    <property type="term" value="P:GDP-mannose biosynthetic process"/>
    <property type="evidence" value="ECO:0007669"/>
    <property type="project" value="UniProtKB-UniPathway"/>
</dbReference>
<dbReference type="InterPro" id="IPR046456">
    <property type="entry name" value="PMI_typeI_C"/>
</dbReference>
<dbReference type="GO" id="GO:0004476">
    <property type="term" value="F:mannose-6-phosphate isomerase activity"/>
    <property type="evidence" value="ECO:0007669"/>
    <property type="project" value="UniProtKB-EC"/>
</dbReference>
<evidence type="ECO:0000256" key="1">
    <source>
        <dbReference type="ARBA" id="ARBA00000757"/>
    </source>
</evidence>
<feature type="domain" description="Phosphomannose isomerase type I C-terminal" evidence="17">
    <location>
        <begin position="295"/>
        <end position="341"/>
    </location>
</feature>
<evidence type="ECO:0000256" key="6">
    <source>
        <dbReference type="ARBA" id="ARBA00011956"/>
    </source>
</evidence>
<evidence type="ECO:0000256" key="4">
    <source>
        <dbReference type="ARBA" id="ARBA00004666"/>
    </source>
</evidence>
<evidence type="ECO:0000256" key="11">
    <source>
        <dbReference type="ARBA" id="ARBA00023235"/>
    </source>
</evidence>
<keyword evidence="11 14" id="KW-0413">Isomerase</keyword>